<accession>A0A815UJZ3</accession>
<proteinExistence type="predicted"/>
<dbReference type="GO" id="GO:0030134">
    <property type="term" value="C:COPII-coated ER to Golgi transport vesicle"/>
    <property type="evidence" value="ECO:0007669"/>
    <property type="project" value="TreeGrafter"/>
</dbReference>
<dbReference type="Proteomes" id="UP000663828">
    <property type="component" value="Unassembled WGS sequence"/>
</dbReference>
<dbReference type="PANTHER" id="PTHR12223">
    <property type="entry name" value="VESICULAR MANNOSE-BINDING LECTIN"/>
    <property type="match status" value="1"/>
</dbReference>
<dbReference type="Pfam" id="PF03388">
    <property type="entry name" value="Lectin_leg-like"/>
    <property type="match status" value="1"/>
</dbReference>
<evidence type="ECO:0000256" key="7">
    <source>
        <dbReference type="ARBA" id="ARBA00023157"/>
    </source>
</evidence>
<feature type="signal peptide" evidence="10">
    <location>
        <begin position="1"/>
        <end position="19"/>
    </location>
</feature>
<comment type="subcellular location">
    <subcellularLocation>
        <location evidence="1">Endoplasmic reticulum-Golgi intermediate compartment membrane</location>
        <topology evidence="1">Single-pass type I membrane protein</topology>
    </subcellularLocation>
</comment>
<dbReference type="EMBL" id="CAJNOR010004629">
    <property type="protein sequence ID" value="CAF1517193.1"/>
    <property type="molecule type" value="Genomic_DNA"/>
</dbReference>
<evidence type="ECO:0000256" key="4">
    <source>
        <dbReference type="ARBA" id="ARBA00022734"/>
    </source>
</evidence>
<keyword evidence="13" id="KW-1185">Reference proteome</keyword>
<evidence type="ECO:0000256" key="2">
    <source>
        <dbReference type="ARBA" id="ARBA00022692"/>
    </source>
</evidence>
<evidence type="ECO:0000256" key="3">
    <source>
        <dbReference type="ARBA" id="ARBA00022729"/>
    </source>
</evidence>
<dbReference type="GO" id="GO:0033116">
    <property type="term" value="C:endoplasmic reticulum-Golgi intermediate compartment membrane"/>
    <property type="evidence" value="ECO:0007669"/>
    <property type="project" value="UniProtKB-SubCell"/>
</dbReference>
<sequence>MSLYSLIFALSCSILYVFAYTDPSVVNPQLVKRFEYKYSFKGPHLAFKDGTVPFWTFGGSAIASDEQVRVTPSIRSQRGWIWTKSPLVADHWLLDVKLRVTGRGRVGADGMAIWFTEKPGVEGSVFGSNDQWNGLGIFLDSFDNDALQNNPIIAVMVNDGTKVYDHHNDGSSQVQGSCIRDFRNKPLPIQLKIEYINQALTIYINNGISHDDNAFEFCTRIDRVQLPKSGFLGVTAATGGLADDHDVLEFLTSTYSDRQQLAENHAANDEQARKYKEEYEKYEQELKQQQADYQKQHPEATTRVNEQQIYESEYDREFRVILEGQDQIRLSLTGLDNKMAELLGRIERLSTMGGGQQQIAGQAQGAAGIATGVPSDVARIQDINRVISANSDMTRTIQGFSQVLTDLQQKVNYLQSNFGNQKPSGTGQQVVGGPSTDPAILNELRDTIRQIKSETNTLLHKPNTQVKCASVDGVGDSTCLGPYTFFTIIALQIVAIIGYMTFNVYGLVEARSGAKSNCSLWTSYFATNGVVRSPVGSTPIVGLDAIQKHCDAWNQMLGPQGNGWYPMELWSGNLETAFEATIRAVNKGGCQVNWRGIITIKFDNTLKITEWSHYYDDDFMAPQLNGKCQPL</sequence>
<name>A0A815UJZ3_ADIRI</name>
<feature type="coiled-coil region" evidence="8">
    <location>
        <begin position="258"/>
        <end position="296"/>
    </location>
</feature>
<dbReference type="InterPro" id="IPR051136">
    <property type="entry name" value="Intracellular_Lectin-GPT"/>
</dbReference>
<evidence type="ECO:0000256" key="5">
    <source>
        <dbReference type="ARBA" id="ARBA00022989"/>
    </source>
</evidence>
<dbReference type="GO" id="GO:0005789">
    <property type="term" value="C:endoplasmic reticulum membrane"/>
    <property type="evidence" value="ECO:0007669"/>
    <property type="project" value="TreeGrafter"/>
</dbReference>
<dbReference type="GO" id="GO:0000139">
    <property type="term" value="C:Golgi membrane"/>
    <property type="evidence" value="ECO:0007669"/>
    <property type="project" value="TreeGrafter"/>
</dbReference>
<evidence type="ECO:0000256" key="10">
    <source>
        <dbReference type="SAM" id="SignalP"/>
    </source>
</evidence>
<dbReference type="Gene3D" id="2.60.120.200">
    <property type="match status" value="1"/>
</dbReference>
<dbReference type="PANTHER" id="PTHR12223:SF28">
    <property type="entry name" value="LECTIN, MANNOSE BINDING 1 LIKE"/>
    <property type="match status" value="1"/>
</dbReference>
<dbReference type="SUPFAM" id="SSF54427">
    <property type="entry name" value="NTF2-like"/>
    <property type="match status" value="1"/>
</dbReference>
<evidence type="ECO:0000256" key="6">
    <source>
        <dbReference type="ARBA" id="ARBA00023136"/>
    </source>
</evidence>
<dbReference type="InterPro" id="IPR013320">
    <property type="entry name" value="ConA-like_dom_sf"/>
</dbReference>
<comment type="caution">
    <text evidence="12">The sequence shown here is derived from an EMBL/GenBank/DDBJ whole genome shotgun (WGS) entry which is preliminary data.</text>
</comment>
<dbReference type="GO" id="GO:0006888">
    <property type="term" value="P:endoplasmic reticulum to Golgi vesicle-mediated transport"/>
    <property type="evidence" value="ECO:0007669"/>
    <property type="project" value="TreeGrafter"/>
</dbReference>
<keyword evidence="7" id="KW-1015">Disulfide bond</keyword>
<dbReference type="InterPro" id="IPR005052">
    <property type="entry name" value="Lectin_leg"/>
</dbReference>
<dbReference type="GO" id="GO:0005537">
    <property type="term" value="F:D-mannose binding"/>
    <property type="evidence" value="ECO:0007669"/>
    <property type="project" value="TreeGrafter"/>
</dbReference>
<evidence type="ECO:0000256" key="8">
    <source>
        <dbReference type="SAM" id="Coils"/>
    </source>
</evidence>
<dbReference type="InterPro" id="IPR032710">
    <property type="entry name" value="NTF2-like_dom_sf"/>
</dbReference>
<reference evidence="12" key="1">
    <citation type="submission" date="2021-02" db="EMBL/GenBank/DDBJ databases">
        <authorList>
            <person name="Nowell W R."/>
        </authorList>
    </citation>
    <scope>NUCLEOTIDE SEQUENCE</scope>
</reference>
<organism evidence="12 13">
    <name type="scientific">Adineta ricciae</name>
    <name type="common">Rotifer</name>
    <dbReference type="NCBI Taxonomy" id="249248"/>
    <lineage>
        <taxon>Eukaryota</taxon>
        <taxon>Metazoa</taxon>
        <taxon>Spiralia</taxon>
        <taxon>Gnathifera</taxon>
        <taxon>Rotifera</taxon>
        <taxon>Eurotatoria</taxon>
        <taxon>Bdelloidea</taxon>
        <taxon>Adinetida</taxon>
        <taxon>Adinetidae</taxon>
        <taxon>Adineta</taxon>
    </lineage>
</organism>
<evidence type="ECO:0000259" key="11">
    <source>
        <dbReference type="PROSITE" id="PS51328"/>
    </source>
</evidence>
<keyword evidence="8" id="KW-0175">Coiled coil</keyword>
<dbReference type="AlphaFoldDB" id="A0A815UJZ3"/>
<dbReference type="Gene3D" id="3.10.450.50">
    <property type="match status" value="1"/>
</dbReference>
<evidence type="ECO:0000256" key="9">
    <source>
        <dbReference type="SAM" id="Phobius"/>
    </source>
</evidence>
<dbReference type="FunFam" id="2.60.120.200:FF:000028">
    <property type="entry name" value="Blast:Protein ERGIC-53"/>
    <property type="match status" value="1"/>
</dbReference>
<feature type="chain" id="PRO_5032540280" description="L-type lectin-like domain-containing protein" evidence="10">
    <location>
        <begin position="20"/>
        <end position="631"/>
    </location>
</feature>
<feature type="domain" description="L-type lectin-like" evidence="11">
    <location>
        <begin position="32"/>
        <end position="255"/>
    </location>
</feature>
<dbReference type="SUPFAM" id="SSF49899">
    <property type="entry name" value="Concanavalin A-like lectins/glucanases"/>
    <property type="match status" value="1"/>
</dbReference>
<keyword evidence="2 9" id="KW-0812">Transmembrane</keyword>
<dbReference type="PROSITE" id="PS51328">
    <property type="entry name" value="L_LECTIN_LIKE"/>
    <property type="match status" value="1"/>
</dbReference>
<feature type="transmembrane region" description="Helical" evidence="9">
    <location>
        <begin position="483"/>
        <end position="505"/>
    </location>
</feature>
<dbReference type="CDD" id="cd06902">
    <property type="entry name" value="lectin_ERGIC-53_ERGL"/>
    <property type="match status" value="1"/>
</dbReference>
<protein>
    <recommendedName>
        <fullName evidence="11">L-type lectin-like domain-containing protein</fullName>
    </recommendedName>
</protein>
<evidence type="ECO:0000313" key="12">
    <source>
        <dbReference type="EMBL" id="CAF1517193.1"/>
    </source>
</evidence>
<evidence type="ECO:0000256" key="1">
    <source>
        <dbReference type="ARBA" id="ARBA00004151"/>
    </source>
</evidence>
<evidence type="ECO:0000313" key="13">
    <source>
        <dbReference type="Proteomes" id="UP000663828"/>
    </source>
</evidence>
<keyword evidence="6 9" id="KW-0472">Membrane</keyword>
<keyword evidence="3 10" id="KW-0732">Signal</keyword>
<keyword evidence="5 9" id="KW-1133">Transmembrane helix</keyword>
<keyword evidence="4" id="KW-0430">Lectin</keyword>
<gene>
    <name evidence="12" type="ORF">XAT740_LOCUS40572</name>
</gene>